<keyword evidence="2" id="KW-0812">Transmembrane</keyword>
<keyword evidence="2" id="KW-0472">Membrane</keyword>
<evidence type="ECO:0000256" key="2">
    <source>
        <dbReference type="SAM" id="Phobius"/>
    </source>
</evidence>
<organism evidence="3 4">
    <name type="scientific">Planosporangium flavigriseum</name>
    <dbReference type="NCBI Taxonomy" id="373681"/>
    <lineage>
        <taxon>Bacteria</taxon>
        <taxon>Bacillati</taxon>
        <taxon>Actinomycetota</taxon>
        <taxon>Actinomycetes</taxon>
        <taxon>Micromonosporales</taxon>
        <taxon>Micromonosporaceae</taxon>
        <taxon>Planosporangium</taxon>
    </lineage>
</organism>
<name>A0A8J3LRI8_9ACTN</name>
<feature type="region of interest" description="Disordered" evidence="1">
    <location>
        <begin position="1"/>
        <end position="28"/>
    </location>
</feature>
<dbReference type="Proteomes" id="UP000653674">
    <property type="component" value="Unassembled WGS sequence"/>
</dbReference>
<keyword evidence="4" id="KW-1185">Reference proteome</keyword>
<dbReference type="AlphaFoldDB" id="A0A8J3LRI8"/>
<evidence type="ECO:0000313" key="4">
    <source>
        <dbReference type="Proteomes" id="UP000653674"/>
    </source>
</evidence>
<protein>
    <submittedName>
        <fullName evidence="3">Uncharacterized protein</fullName>
    </submittedName>
</protein>
<evidence type="ECO:0000256" key="1">
    <source>
        <dbReference type="SAM" id="MobiDB-lite"/>
    </source>
</evidence>
<dbReference type="EMBL" id="BONU01000050">
    <property type="protein sequence ID" value="GIG76304.1"/>
    <property type="molecule type" value="Genomic_DNA"/>
</dbReference>
<reference evidence="3" key="1">
    <citation type="submission" date="2021-01" db="EMBL/GenBank/DDBJ databases">
        <title>Whole genome shotgun sequence of Planosporangium flavigriseum NBRC 105377.</title>
        <authorList>
            <person name="Komaki H."/>
            <person name="Tamura T."/>
        </authorList>
    </citation>
    <scope>NUCLEOTIDE SEQUENCE</scope>
    <source>
        <strain evidence="3">NBRC 105377</strain>
    </source>
</reference>
<keyword evidence="2" id="KW-1133">Transmembrane helix</keyword>
<proteinExistence type="predicted"/>
<comment type="caution">
    <text evidence="3">The sequence shown here is derived from an EMBL/GenBank/DDBJ whole genome shotgun (WGS) entry which is preliminary data.</text>
</comment>
<sequence>MPSATAPPRTGNGSRKIGRGGPPGNSPVVVRIMRVPGGWSGGHDDGRPVPGPAALSFMSLFTASQPIVATKSQGGGQRWQDERVSRRLRRVLAAGLLLTAVASGCGGPGGSYLTVSCGRRTRSRNRIHRASTPSFQVIFLPSSRVRAR</sequence>
<accession>A0A8J3LRI8</accession>
<gene>
    <name evidence="3" type="ORF">Pfl04_47080</name>
</gene>
<feature type="transmembrane region" description="Helical" evidence="2">
    <location>
        <begin position="91"/>
        <end position="115"/>
    </location>
</feature>
<evidence type="ECO:0000313" key="3">
    <source>
        <dbReference type="EMBL" id="GIG76304.1"/>
    </source>
</evidence>